<dbReference type="InterPro" id="IPR049509">
    <property type="entry name" value="DyP_N"/>
</dbReference>
<dbReference type="GO" id="GO:0046872">
    <property type="term" value="F:metal ion binding"/>
    <property type="evidence" value="ECO:0007669"/>
    <property type="project" value="UniProtKB-KW"/>
</dbReference>
<dbReference type="Pfam" id="PF21105">
    <property type="entry name" value="DyP_N"/>
    <property type="match status" value="1"/>
</dbReference>
<dbReference type="OrthoDB" id="236246at2"/>
<organism evidence="8 9">
    <name type="scientific">Nocardia stercoris</name>
    <dbReference type="NCBI Taxonomy" id="2483361"/>
    <lineage>
        <taxon>Bacteria</taxon>
        <taxon>Bacillati</taxon>
        <taxon>Actinomycetota</taxon>
        <taxon>Actinomycetes</taxon>
        <taxon>Mycobacteriales</taxon>
        <taxon>Nocardiaceae</taxon>
        <taxon>Nocardia</taxon>
    </lineage>
</organism>
<dbReference type="PROSITE" id="PS51404">
    <property type="entry name" value="DYP_PEROXIDASE"/>
    <property type="match status" value="1"/>
</dbReference>
<feature type="domain" description="DyP dimeric alpha+beta barrel" evidence="7">
    <location>
        <begin position="14"/>
        <end position="140"/>
    </location>
</feature>
<dbReference type="GO" id="GO:0020037">
    <property type="term" value="F:heme binding"/>
    <property type="evidence" value="ECO:0007669"/>
    <property type="project" value="InterPro"/>
</dbReference>
<evidence type="ECO:0000256" key="6">
    <source>
        <dbReference type="ARBA" id="ARBA00025737"/>
    </source>
</evidence>
<keyword evidence="5" id="KW-0408">Iron</keyword>
<sequence length="443" mass="48838">MLEFDDIQHILLTRVPALTGRYEFLSFTDAAGARAWLAAMADRVPSVADLRDSVDDKQWVSLAFTWTGLRALGVPAGALASFPEEFRQGMAARAEVLGDTGVNHPDRWNDGTAGDDLHAIVILFARDAAERDRRVAEHRALLAACPGVEVLSSLDLEAVPPFGYAHDHFGYRDRLSQPVIEGTGEEPTPGSGAPLKAGEFILGYDDESGPPTELPVPEVLSRNGTFMAYRRLREHVGRFRDFLAEHGDTPEDRELLAAKLMGRWRSGAPLVLAPEADDPELGADMQRNNDFGYRQLDPHGYAVPLGSHIRRMNPRDTGVNMQRRRMIRRGATYGPHLPEGAPDDGADRGIAAFVLCASLVRQFEFAQNVWVNDTSFHELGNERDPIIGNQDGTLDFKIPRRPIRKTIKGIPAFTTVTGGAYFFLPGLRALRYLTTLTDSEVTA</sequence>
<evidence type="ECO:0000256" key="5">
    <source>
        <dbReference type="ARBA" id="ARBA00023004"/>
    </source>
</evidence>
<proteinExistence type="inferred from homology"/>
<dbReference type="EMBL" id="RFFH01000017">
    <property type="protein sequence ID" value="RMI29012.1"/>
    <property type="molecule type" value="Genomic_DNA"/>
</dbReference>
<keyword evidence="9" id="KW-1185">Reference proteome</keyword>
<protein>
    <submittedName>
        <fullName evidence="8">Peroxidase</fullName>
    </submittedName>
</protein>
<evidence type="ECO:0000313" key="9">
    <source>
        <dbReference type="Proteomes" id="UP000279275"/>
    </source>
</evidence>
<keyword evidence="2 8" id="KW-0575">Peroxidase</keyword>
<evidence type="ECO:0000256" key="4">
    <source>
        <dbReference type="ARBA" id="ARBA00023002"/>
    </source>
</evidence>
<dbReference type="Proteomes" id="UP000279275">
    <property type="component" value="Unassembled WGS sequence"/>
</dbReference>
<dbReference type="SUPFAM" id="SSF54909">
    <property type="entry name" value="Dimeric alpha+beta barrel"/>
    <property type="match status" value="1"/>
</dbReference>
<dbReference type="RefSeq" id="WP_122191176.1">
    <property type="nucleotide sequence ID" value="NZ_RFFH01000017.1"/>
</dbReference>
<evidence type="ECO:0000313" key="8">
    <source>
        <dbReference type="EMBL" id="RMI29012.1"/>
    </source>
</evidence>
<name>A0A3M2KTN9_9NOCA</name>
<evidence type="ECO:0000256" key="3">
    <source>
        <dbReference type="ARBA" id="ARBA00022723"/>
    </source>
</evidence>
<dbReference type="PANTHER" id="PTHR30521">
    <property type="entry name" value="DEFERROCHELATASE/PEROXIDASE"/>
    <property type="match status" value="1"/>
</dbReference>
<accession>A0A3M2KTN9</accession>
<comment type="similarity">
    <text evidence="6">Belongs to the DyP-type peroxidase family.</text>
</comment>
<evidence type="ECO:0000259" key="7">
    <source>
        <dbReference type="Pfam" id="PF21105"/>
    </source>
</evidence>
<dbReference type="AlphaFoldDB" id="A0A3M2KTN9"/>
<keyword evidence="3" id="KW-0479">Metal-binding</keyword>
<reference evidence="8 9" key="1">
    <citation type="submission" date="2018-10" db="EMBL/GenBank/DDBJ databases">
        <title>Isolation from cow dung.</title>
        <authorList>
            <person name="Ling L."/>
        </authorList>
    </citation>
    <scope>NUCLEOTIDE SEQUENCE [LARGE SCALE GENOMIC DNA]</scope>
    <source>
        <strain evidence="8 9">NEAU-LL90</strain>
    </source>
</reference>
<comment type="caution">
    <text evidence="8">The sequence shown here is derived from an EMBL/GenBank/DDBJ whole genome shotgun (WGS) entry which is preliminary data.</text>
</comment>
<gene>
    <name evidence="8" type="ORF">EBN03_28205</name>
</gene>
<comment type="cofactor">
    <cofactor evidence="1">
        <name>heme b</name>
        <dbReference type="ChEBI" id="CHEBI:60344"/>
    </cofactor>
</comment>
<dbReference type="GO" id="GO:0004601">
    <property type="term" value="F:peroxidase activity"/>
    <property type="evidence" value="ECO:0007669"/>
    <property type="project" value="UniProtKB-KW"/>
</dbReference>
<evidence type="ECO:0000256" key="2">
    <source>
        <dbReference type="ARBA" id="ARBA00022559"/>
    </source>
</evidence>
<dbReference type="InterPro" id="IPR006314">
    <property type="entry name" value="Dyp_peroxidase"/>
</dbReference>
<dbReference type="GO" id="GO:0005829">
    <property type="term" value="C:cytosol"/>
    <property type="evidence" value="ECO:0007669"/>
    <property type="project" value="TreeGrafter"/>
</dbReference>
<evidence type="ECO:0000256" key="1">
    <source>
        <dbReference type="ARBA" id="ARBA00001970"/>
    </source>
</evidence>
<dbReference type="InterPro" id="IPR011008">
    <property type="entry name" value="Dimeric_a/b-barrel"/>
</dbReference>
<keyword evidence="4" id="KW-0560">Oxidoreductase</keyword>
<dbReference type="PANTHER" id="PTHR30521:SF5">
    <property type="entry name" value="BLR4509 PROTEIN"/>
    <property type="match status" value="1"/>
</dbReference>